<dbReference type="Proteomes" id="UP000240493">
    <property type="component" value="Unassembled WGS sequence"/>
</dbReference>
<dbReference type="EMBL" id="KZ679282">
    <property type="protein sequence ID" value="PTB35081.1"/>
    <property type="molecule type" value="Genomic_DNA"/>
</dbReference>
<gene>
    <name evidence="5" type="ORF">M441DRAFT_334756</name>
</gene>
<dbReference type="Gene3D" id="4.10.240.10">
    <property type="entry name" value="Zn(2)-C6 fungal-type DNA-binding domain"/>
    <property type="match status" value="1"/>
</dbReference>
<evidence type="ECO:0000259" key="4">
    <source>
        <dbReference type="PROSITE" id="PS50048"/>
    </source>
</evidence>
<feature type="domain" description="Zn(2)-C6 fungal-type" evidence="4">
    <location>
        <begin position="85"/>
        <end position="114"/>
    </location>
</feature>
<dbReference type="STRING" id="1042311.A0A2T3YR73"/>
<keyword evidence="2" id="KW-0539">Nucleus</keyword>
<evidence type="ECO:0000313" key="5">
    <source>
        <dbReference type="EMBL" id="PTB35081.1"/>
    </source>
</evidence>
<dbReference type="PANTHER" id="PTHR31001:SF45">
    <property type="entry name" value="ZN(II)2CYS6 TRANSCRIPTION FACTOR (EUROFUNG)"/>
    <property type="match status" value="1"/>
</dbReference>
<keyword evidence="6" id="KW-1185">Reference proteome</keyword>
<protein>
    <recommendedName>
        <fullName evidence="4">Zn(2)-C6 fungal-type domain-containing protein</fullName>
    </recommendedName>
</protein>
<evidence type="ECO:0000313" key="6">
    <source>
        <dbReference type="Proteomes" id="UP000240493"/>
    </source>
</evidence>
<comment type="subcellular location">
    <subcellularLocation>
        <location evidence="1">Nucleus</location>
    </subcellularLocation>
</comment>
<dbReference type="PANTHER" id="PTHR31001">
    <property type="entry name" value="UNCHARACTERIZED TRANSCRIPTIONAL REGULATORY PROTEIN"/>
    <property type="match status" value="1"/>
</dbReference>
<proteinExistence type="predicted"/>
<dbReference type="CDD" id="cd00067">
    <property type="entry name" value="GAL4"/>
    <property type="match status" value="1"/>
</dbReference>
<reference evidence="5 6" key="1">
    <citation type="submission" date="2016-07" db="EMBL/GenBank/DDBJ databases">
        <title>Multiple horizontal gene transfer events from other fungi enriched the ability of initially mycotrophic Trichoderma (Ascomycota) to feed on dead plant biomass.</title>
        <authorList>
            <consortium name="DOE Joint Genome Institute"/>
            <person name="Aerts A."/>
            <person name="Atanasova L."/>
            <person name="Chenthamara K."/>
            <person name="Zhang J."/>
            <person name="Grujic M."/>
            <person name="Henrissat B."/>
            <person name="Kuo A."/>
            <person name="Salamov A."/>
            <person name="Lipzen A."/>
            <person name="Labutti K."/>
            <person name="Barry K."/>
            <person name="Miao Y."/>
            <person name="Rahimi M.J."/>
            <person name="Shen Q."/>
            <person name="Grigoriev I.V."/>
            <person name="Kubicek C.P."/>
            <person name="Druzhinina I.S."/>
        </authorList>
    </citation>
    <scope>NUCLEOTIDE SEQUENCE [LARGE SCALE GENOMIC DNA]</scope>
    <source>
        <strain evidence="5 6">CBS 433.97</strain>
    </source>
</reference>
<dbReference type="OrthoDB" id="3546279at2759"/>
<evidence type="ECO:0000256" key="2">
    <source>
        <dbReference type="ARBA" id="ARBA00023242"/>
    </source>
</evidence>
<dbReference type="InterPro" id="IPR001138">
    <property type="entry name" value="Zn2Cys6_DnaBD"/>
</dbReference>
<dbReference type="AlphaFoldDB" id="A0A2T3YR73"/>
<evidence type="ECO:0000256" key="1">
    <source>
        <dbReference type="ARBA" id="ARBA00004123"/>
    </source>
</evidence>
<dbReference type="Pfam" id="PF00172">
    <property type="entry name" value="Zn_clus"/>
    <property type="match status" value="1"/>
</dbReference>
<dbReference type="SMART" id="SM00066">
    <property type="entry name" value="GAL4"/>
    <property type="match status" value="1"/>
</dbReference>
<feature type="region of interest" description="Disordered" evidence="3">
    <location>
        <begin position="148"/>
        <end position="208"/>
    </location>
</feature>
<evidence type="ECO:0000256" key="3">
    <source>
        <dbReference type="SAM" id="MobiDB-lite"/>
    </source>
</evidence>
<sequence>METVTCQRTRGCHVPAPLTSSPSSSTNIRPPPSLRWDIGHRNHRWPKNIMSSSSASLPGGRPALAPATYFPPGEEIMLRPRRQLACVRCQQRKVKCDHKDPCATCAKAGVPCVASNQVQRRRKRRLPERELLDRIRNYEDLLTQHNIKFEPLHPRGPESSVSAPKGSPDSHVEEPCESDDEPGTTTASSHAGTSSPRRRVRAAKCCTQ</sequence>
<dbReference type="SUPFAM" id="SSF57701">
    <property type="entry name" value="Zn2/Cys6 DNA-binding domain"/>
    <property type="match status" value="1"/>
</dbReference>
<dbReference type="GO" id="GO:0005634">
    <property type="term" value="C:nucleus"/>
    <property type="evidence" value="ECO:0007669"/>
    <property type="project" value="UniProtKB-SubCell"/>
</dbReference>
<organism evidence="5 6">
    <name type="scientific">Trichoderma asperellum (strain ATCC 204424 / CBS 433.97 / NBRC 101777)</name>
    <dbReference type="NCBI Taxonomy" id="1042311"/>
    <lineage>
        <taxon>Eukaryota</taxon>
        <taxon>Fungi</taxon>
        <taxon>Dikarya</taxon>
        <taxon>Ascomycota</taxon>
        <taxon>Pezizomycotina</taxon>
        <taxon>Sordariomycetes</taxon>
        <taxon>Hypocreomycetidae</taxon>
        <taxon>Hypocreales</taxon>
        <taxon>Hypocreaceae</taxon>
        <taxon>Trichoderma</taxon>
    </lineage>
</organism>
<dbReference type="GO" id="GO:0000981">
    <property type="term" value="F:DNA-binding transcription factor activity, RNA polymerase II-specific"/>
    <property type="evidence" value="ECO:0007669"/>
    <property type="project" value="InterPro"/>
</dbReference>
<name>A0A2T3YR73_TRIA4</name>
<dbReference type="InterPro" id="IPR050613">
    <property type="entry name" value="Sec_Metabolite_Reg"/>
</dbReference>
<dbReference type="InterPro" id="IPR036864">
    <property type="entry name" value="Zn2-C6_fun-type_DNA-bd_sf"/>
</dbReference>
<dbReference type="GO" id="GO:0008270">
    <property type="term" value="F:zinc ion binding"/>
    <property type="evidence" value="ECO:0007669"/>
    <property type="project" value="InterPro"/>
</dbReference>
<feature type="compositionally biased region" description="Low complexity" evidence="3">
    <location>
        <begin position="183"/>
        <end position="195"/>
    </location>
</feature>
<dbReference type="PROSITE" id="PS50048">
    <property type="entry name" value="ZN2_CY6_FUNGAL_2"/>
    <property type="match status" value="1"/>
</dbReference>
<accession>A0A2T3YR73</accession>